<dbReference type="InterPro" id="IPR017811">
    <property type="entry name" value="Mca"/>
</dbReference>
<dbReference type="NCBIfam" id="TIGR03446">
    <property type="entry name" value="mycothiol_Mca"/>
    <property type="match status" value="1"/>
</dbReference>
<dbReference type="EC" id="3.5.1.115" evidence="2"/>
<comment type="cofactor">
    <cofactor evidence="2">
        <name>Zn(2+)</name>
        <dbReference type="ChEBI" id="CHEBI:29105"/>
    </cofactor>
    <text evidence="2">Binds 1 zinc ion per subunit.</text>
</comment>
<keyword evidence="4" id="KW-1185">Reference proteome</keyword>
<gene>
    <name evidence="2 3" type="primary">mca</name>
    <name evidence="3" type="ORF">GCM10025789_12650</name>
</gene>
<dbReference type="Pfam" id="PF02585">
    <property type="entry name" value="PIG-L"/>
    <property type="match status" value="1"/>
</dbReference>
<protein>
    <recommendedName>
        <fullName evidence="2">Mycothiol S-conjugate amidase</fullName>
        <ecNumber evidence="2">3.5.1.115</ecNumber>
    </recommendedName>
</protein>
<dbReference type="Gene3D" id="3.40.50.10320">
    <property type="entry name" value="LmbE-like"/>
    <property type="match status" value="1"/>
</dbReference>
<dbReference type="InterPro" id="IPR003737">
    <property type="entry name" value="GlcNAc_PI_deacetylase-related"/>
</dbReference>
<sequence length="298" mass="33416">MSTSVAPQLRLLHVHAHPDDESSKGAATTAKYVAEGVEVMVATCTGGERGSVLNPKLASDPDIEHNIAQIRRDEMSRAREILGVQQVWLGFVDSGLPEGDPLPPLPEGCFALEDPKVAAGRLVQVIRSFRPHVVTTYDEQGGYPHPDHIQCHRITVEAFNAAADPYQWPEHGTPWQAAKLYYHMSFHRRRYEQLEAAMHEHGLEYQVPTRDNDPYSYGRLTTFVPCAEYFPVRDEALKAHATQIDPDGPWFAVPLAIQQMGWPTEDYQLVMSRVPTMIPEDDLFAGLRPDSPVPEFII</sequence>
<proteinExistence type="inferred from homology"/>
<dbReference type="InterPro" id="IPR024078">
    <property type="entry name" value="LmbE-like_dom_sf"/>
</dbReference>
<evidence type="ECO:0000313" key="4">
    <source>
        <dbReference type="Proteomes" id="UP001501521"/>
    </source>
</evidence>
<dbReference type="Proteomes" id="UP001501521">
    <property type="component" value="Unassembled WGS sequence"/>
</dbReference>
<keyword evidence="2" id="KW-0479">Metal-binding</keyword>
<dbReference type="HAMAP" id="MF_01482">
    <property type="entry name" value="Mca"/>
    <property type="match status" value="1"/>
</dbReference>
<organism evidence="3 4">
    <name type="scientific">Tessaracoccus lubricantis</name>
    <dbReference type="NCBI Taxonomy" id="545543"/>
    <lineage>
        <taxon>Bacteria</taxon>
        <taxon>Bacillati</taxon>
        <taxon>Actinomycetota</taxon>
        <taxon>Actinomycetes</taxon>
        <taxon>Propionibacteriales</taxon>
        <taxon>Propionibacteriaceae</taxon>
        <taxon>Tessaracoccus</taxon>
    </lineage>
</organism>
<name>A0ABP9F965_9ACTN</name>
<dbReference type="PANTHER" id="PTHR12993:SF11">
    <property type="entry name" value="N-ACETYLGLUCOSAMINYL-PHOSPHATIDYLINOSITOL DE-N-ACETYLASE"/>
    <property type="match status" value="1"/>
</dbReference>
<dbReference type="RefSeq" id="WP_345580629.1">
    <property type="nucleotide sequence ID" value="NZ_BAABLV010000020.1"/>
</dbReference>
<evidence type="ECO:0000256" key="1">
    <source>
        <dbReference type="ARBA" id="ARBA00022833"/>
    </source>
</evidence>
<comment type="catalytic activity">
    <reaction evidence="2">
        <text>mycothiol S-conjugate + H2O = an N-acetyl-L-cysteine-S-conjugate + 1D-myo-inositol 2-amino-2-deoxy-alpha-D-glucopyranoside</text>
        <dbReference type="Rhea" id="RHEA:36543"/>
        <dbReference type="ChEBI" id="CHEBI:15377"/>
        <dbReference type="ChEBI" id="CHEBI:58718"/>
        <dbReference type="ChEBI" id="CHEBI:58886"/>
        <dbReference type="ChEBI" id="CHEBI:59633"/>
        <dbReference type="EC" id="3.5.1.115"/>
    </reaction>
</comment>
<dbReference type="EMBL" id="BAABLV010000020">
    <property type="protein sequence ID" value="GAA4896394.1"/>
    <property type="molecule type" value="Genomic_DNA"/>
</dbReference>
<feature type="binding site" evidence="2">
    <location>
        <position position="17"/>
    </location>
    <ligand>
        <name>Zn(2+)</name>
        <dbReference type="ChEBI" id="CHEBI:29105"/>
    </ligand>
</feature>
<dbReference type="PANTHER" id="PTHR12993">
    <property type="entry name" value="N-ACETYLGLUCOSAMINYL-PHOSPHATIDYLINOSITOL DE-N-ACETYLASE-RELATED"/>
    <property type="match status" value="1"/>
</dbReference>
<comment type="function">
    <text evidence="2">A mycothiol (MSH, N-acetylcysteinyl-glucosaminyl-inositol) S-conjugate amidase, it recycles conjugated MSH to the N-acetyl cysteine conjugate (AcCys S-conjugate, a mercapturic acid) and the MSH precursor. Involved in MSH-dependent detoxification of a number of alkylating agents and antibiotics.</text>
</comment>
<feature type="binding site" evidence="2">
    <location>
        <position position="20"/>
    </location>
    <ligand>
        <name>Zn(2+)</name>
        <dbReference type="ChEBI" id="CHEBI:29105"/>
    </ligand>
</feature>
<feature type="binding site" evidence="2">
    <location>
        <position position="148"/>
    </location>
    <ligand>
        <name>Zn(2+)</name>
        <dbReference type="ChEBI" id="CHEBI:29105"/>
    </ligand>
</feature>
<keyword evidence="1 2" id="KW-0862">Zinc</keyword>
<evidence type="ECO:0000313" key="3">
    <source>
        <dbReference type="EMBL" id="GAA4896394.1"/>
    </source>
</evidence>
<comment type="subunit">
    <text evidence="2">Monomer.</text>
</comment>
<dbReference type="SUPFAM" id="SSF102588">
    <property type="entry name" value="LmbE-like"/>
    <property type="match status" value="1"/>
</dbReference>
<accession>A0ABP9F965</accession>
<evidence type="ECO:0000256" key="2">
    <source>
        <dbReference type="HAMAP-Rule" id="MF_01482"/>
    </source>
</evidence>
<comment type="similarity">
    <text evidence="2">Belongs to the MshB deacetylase family. Mca subfamily.</text>
</comment>
<comment type="caution">
    <text evidence="3">The sequence shown here is derived from an EMBL/GenBank/DDBJ whole genome shotgun (WGS) entry which is preliminary data.</text>
</comment>
<reference evidence="4" key="1">
    <citation type="journal article" date="2019" name="Int. J. Syst. Evol. Microbiol.">
        <title>The Global Catalogue of Microorganisms (GCM) 10K type strain sequencing project: providing services to taxonomists for standard genome sequencing and annotation.</title>
        <authorList>
            <consortium name="The Broad Institute Genomics Platform"/>
            <consortium name="The Broad Institute Genome Sequencing Center for Infectious Disease"/>
            <person name="Wu L."/>
            <person name="Ma J."/>
        </authorList>
    </citation>
    <scope>NUCLEOTIDE SEQUENCE [LARGE SCALE GENOMIC DNA]</scope>
    <source>
        <strain evidence="4">JCM 19125</strain>
    </source>
</reference>
<keyword evidence="2" id="KW-0378">Hydrolase</keyword>